<evidence type="ECO:0000313" key="5">
    <source>
        <dbReference type="Proteomes" id="UP000316726"/>
    </source>
</evidence>
<dbReference type="GO" id="GO:0005634">
    <property type="term" value="C:nucleus"/>
    <property type="evidence" value="ECO:0007669"/>
    <property type="project" value="TreeGrafter"/>
</dbReference>
<feature type="compositionally biased region" description="Basic and acidic residues" evidence="1">
    <location>
        <begin position="320"/>
        <end position="330"/>
    </location>
</feature>
<sequence length="808" mass="89114">MKRGREPIRYGGYYDEVRVIHELLDLPESPESSEERSDEDAVSVVAHQLVGKLPHHQYGVQQVVVDMALSHPTKHDVLAYLLSLMCRKGNYGRDLCKGVLSEVVRTTGSSIKSGLPVHAKIGLRFLACCSAADVLEPKTAASIMNMTVESATKAREKSKTQDKLANYAFYGEYLVYCVLCALPLAAESLQRTEKEMLASLLEKLGAYIAGRPKMKNDSLCLYKGEGYPTLANVGVGGCGAGVAGQVDWIWAAYQSDGAHSPDFDWSKVETINHFEPAGAASAAAEAKQDGVEMVVDGNGKAEGPAEGGDEVMNDSTTKNESGKEGLKSITEEELIPPRHQKSGETVPSFYFSQETVEKVDRFTEVVAPYCSFLPKQHTRLGDHDLNQVLIHELAADSLTSLATSPQNLGKILVSLPAGGLQYTAVLAEAVFSDMLQLPSQHFAPIFYSGVISDLCLKMPGFPKYMSACVRYALERVDSMDLEASQRLAQWQAYHLSAFQFQWPWERWGWTDFPQRGESDRRRVYIKDCFVSLQRLAYHEHITKKVPPELHPLVEAGRVEPNKRAEGDEGEKKIDMMSSLIFKKRSAEDFLLYLEGANETPKHVVMAILCIGGKSFTHMRTLLKRYRAVIDRYAKDKPLDILDILFTTWSKFPDKFMMAFTCLLEEGILNDVEALEWSAKDHLGGEPGSLALLTSRARIHWAVVESSLAACCNVASDRASGEETRRTYEGGIKLFWSRVMGSLGKGRGGEGGWSSFALQHLQCLARRHAKVLKPLIAAGDGGDDDAVSACQDEGARRAVQAGLDCFSFA</sequence>
<dbReference type="InterPro" id="IPR027159">
    <property type="entry name" value="CBP80"/>
</dbReference>
<dbReference type="PANTHER" id="PTHR12412">
    <property type="entry name" value="CAP BINDING PROTEIN"/>
    <property type="match status" value="1"/>
</dbReference>
<dbReference type="AlphaFoldDB" id="A0A5B8MQ61"/>
<evidence type="ECO:0000256" key="1">
    <source>
        <dbReference type="SAM" id="MobiDB-lite"/>
    </source>
</evidence>
<evidence type="ECO:0000256" key="2">
    <source>
        <dbReference type="SAM" id="Phobius"/>
    </source>
</evidence>
<protein>
    <recommendedName>
        <fullName evidence="3">MIF4G-like type 1 domain-containing protein</fullName>
    </recommendedName>
</protein>
<dbReference type="InterPro" id="IPR015172">
    <property type="entry name" value="MIF4G-like_typ-1"/>
</dbReference>
<keyword evidence="2" id="KW-0472">Membrane</keyword>
<dbReference type="GO" id="GO:0005846">
    <property type="term" value="C:nuclear cap binding complex"/>
    <property type="evidence" value="ECO:0007669"/>
    <property type="project" value="InterPro"/>
</dbReference>
<name>A0A5B8MQ61_9CHLO</name>
<dbReference type="GO" id="GO:0000184">
    <property type="term" value="P:nuclear-transcribed mRNA catabolic process, nonsense-mediated decay"/>
    <property type="evidence" value="ECO:0007669"/>
    <property type="project" value="TreeGrafter"/>
</dbReference>
<dbReference type="Gene3D" id="1.25.40.180">
    <property type="match status" value="3"/>
</dbReference>
<dbReference type="GO" id="GO:0003729">
    <property type="term" value="F:mRNA binding"/>
    <property type="evidence" value="ECO:0007669"/>
    <property type="project" value="TreeGrafter"/>
</dbReference>
<accession>A0A5B8MQ61</accession>
<feature type="region of interest" description="Disordered" evidence="1">
    <location>
        <begin position="299"/>
        <end position="332"/>
    </location>
</feature>
<evidence type="ECO:0000313" key="4">
    <source>
        <dbReference type="EMBL" id="QDZ21442.1"/>
    </source>
</evidence>
<dbReference type="PANTHER" id="PTHR12412:SF2">
    <property type="entry name" value="NUCLEAR CAP-BINDING PROTEIN SUBUNIT 1"/>
    <property type="match status" value="1"/>
</dbReference>
<keyword evidence="2" id="KW-0812">Transmembrane</keyword>
<dbReference type="GO" id="GO:0006406">
    <property type="term" value="P:mRNA export from nucleus"/>
    <property type="evidence" value="ECO:0007669"/>
    <property type="project" value="InterPro"/>
</dbReference>
<gene>
    <name evidence="4" type="ORF">A3770_05p39600</name>
</gene>
<dbReference type="InterPro" id="IPR016024">
    <property type="entry name" value="ARM-type_fold"/>
</dbReference>
<dbReference type="EMBL" id="CP031038">
    <property type="protein sequence ID" value="QDZ21442.1"/>
    <property type="molecule type" value="Genomic_DNA"/>
</dbReference>
<dbReference type="Pfam" id="PF09088">
    <property type="entry name" value="MIF4G_like"/>
    <property type="match status" value="1"/>
</dbReference>
<dbReference type="Proteomes" id="UP000316726">
    <property type="component" value="Chromosome 5"/>
</dbReference>
<feature type="domain" description="MIF4G-like type 1" evidence="3">
    <location>
        <begin position="414"/>
        <end position="546"/>
    </location>
</feature>
<keyword evidence="5" id="KW-1185">Reference proteome</keyword>
<dbReference type="GO" id="GO:0000339">
    <property type="term" value="F:RNA cap binding"/>
    <property type="evidence" value="ECO:0007669"/>
    <property type="project" value="InterPro"/>
</dbReference>
<evidence type="ECO:0000259" key="3">
    <source>
        <dbReference type="Pfam" id="PF09088"/>
    </source>
</evidence>
<feature type="transmembrane region" description="Helical" evidence="2">
    <location>
        <begin position="167"/>
        <end position="186"/>
    </location>
</feature>
<dbReference type="STRING" id="1764295.A0A5B8MQ61"/>
<reference evidence="4 5" key="1">
    <citation type="submission" date="2018-07" db="EMBL/GenBank/DDBJ databases">
        <title>The complete nuclear genome of the prasinophyte Chloropicon primus (CCMP1205).</title>
        <authorList>
            <person name="Pombert J.-F."/>
            <person name="Otis C."/>
            <person name="Turmel M."/>
            <person name="Lemieux C."/>
        </authorList>
    </citation>
    <scope>NUCLEOTIDE SEQUENCE [LARGE SCALE GENOMIC DNA]</scope>
    <source>
        <strain evidence="4 5">CCMP1205</strain>
    </source>
</reference>
<dbReference type="SUPFAM" id="SSF48371">
    <property type="entry name" value="ARM repeat"/>
    <property type="match status" value="3"/>
</dbReference>
<proteinExistence type="predicted"/>
<organism evidence="4 5">
    <name type="scientific">Chloropicon primus</name>
    <dbReference type="NCBI Taxonomy" id="1764295"/>
    <lineage>
        <taxon>Eukaryota</taxon>
        <taxon>Viridiplantae</taxon>
        <taxon>Chlorophyta</taxon>
        <taxon>Chloropicophyceae</taxon>
        <taxon>Chloropicales</taxon>
        <taxon>Chloropicaceae</taxon>
        <taxon>Chloropicon</taxon>
    </lineage>
</organism>
<keyword evidence="2" id="KW-1133">Transmembrane helix</keyword>
<dbReference type="OrthoDB" id="10252707at2759"/>